<keyword evidence="5" id="KW-0697">Rotamase</keyword>
<evidence type="ECO:0000256" key="4">
    <source>
        <dbReference type="ARBA" id="ARBA00022737"/>
    </source>
</evidence>
<dbReference type="SUPFAM" id="SSF50978">
    <property type="entry name" value="WD40 repeat-like"/>
    <property type="match status" value="1"/>
</dbReference>
<dbReference type="InterPro" id="IPR002130">
    <property type="entry name" value="Cyclophilin-type_PPIase_dom"/>
</dbReference>
<proteinExistence type="predicted"/>
<dbReference type="Pfam" id="PF00160">
    <property type="entry name" value="Pro_isomerase"/>
    <property type="match status" value="1"/>
</dbReference>
<dbReference type="PROSITE" id="PS00170">
    <property type="entry name" value="CSA_PPIASE_1"/>
    <property type="match status" value="1"/>
</dbReference>
<dbReference type="EMBL" id="KV454432">
    <property type="protein sequence ID" value="ODQ79657.1"/>
    <property type="molecule type" value="Genomic_DNA"/>
</dbReference>
<evidence type="ECO:0000259" key="8">
    <source>
        <dbReference type="PROSITE" id="PS50072"/>
    </source>
</evidence>
<dbReference type="SUPFAM" id="SSF50891">
    <property type="entry name" value="Cyclophilin-like"/>
    <property type="match status" value="1"/>
</dbReference>
<dbReference type="PANTHER" id="PTHR45625">
    <property type="entry name" value="PEPTIDYL-PROLYL CIS-TRANS ISOMERASE-RELATED"/>
    <property type="match status" value="1"/>
</dbReference>
<keyword evidence="3" id="KW-0853">WD repeat</keyword>
<protein>
    <recommendedName>
        <fullName evidence="2">peptidylprolyl isomerase</fullName>
        <ecNumber evidence="2">5.2.1.8</ecNumber>
    </recommendedName>
</protein>
<feature type="region of interest" description="Disordered" evidence="7">
    <location>
        <begin position="1"/>
        <end position="22"/>
    </location>
</feature>
<evidence type="ECO:0000256" key="5">
    <source>
        <dbReference type="ARBA" id="ARBA00023110"/>
    </source>
</evidence>
<sequence length="617" mass="68624">MPNETKRKTENDSSSDRKKPKNVQALSSLKGIPNRKHYRHSYPQSSAVTCLSVASGQEIVALGTATGVVTFWARDSNSAQLEVAKSYSTHAGRKVRQIVYDKAGKLLVSMAEGDASLKMYELSSLDMINDLPLPFTPGCIAWFEYNNKQGLVVSDSASADVYLLDLDEYQSDDEDDQDRGLVKISPLHKFPVVAMAFNYKYSCMVSVDSKGMMEYWAPDPDANYAPPTSVFKLKSQTNLYDLRKAKAWASDIQYSPDYERLVVRSTPDEYIRVFDFQTGKTVLVIDESVAANKGSYDRSDEWLLAENLSQLEFNAKVKTEADSALLRNVAIDETGDLLMYATLVGIKVYSIKAGQCVRVLGVAESLSFEHVVIVQSSSFALRLLTIEMASATNDIISKEWLQSPMLISTASNKDRIYVFDKDGGEKFEEYKFERDSFVGAQQDVKGARFQAANAERISQNTIVTLHTSMGDIRLKLYPQFSPLASTNFLSLCKKNYYDNVIFHRVIKGFMLQTGDPTGTGTGGESSFKDGAPFKDEFTPLLRHNKPFVLSMANAGANTNGSQFFITTAKAPWLDDKHTIFGEVVSGEPIVKEIENLEVDGEDRPHDPPVILNTSIEE</sequence>
<keyword evidence="6" id="KW-0413">Isomerase</keyword>
<dbReference type="OrthoDB" id="271386at2759"/>
<keyword evidence="4" id="KW-0677">Repeat</keyword>
<evidence type="ECO:0000313" key="10">
    <source>
        <dbReference type="Proteomes" id="UP000094336"/>
    </source>
</evidence>
<dbReference type="STRING" id="984486.A0A1E3QRT9"/>
<dbReference type="Gene3D" id="2.130.10.10">
    <property type="entry name" value="YVTN repeat-like/Quinoprotein amine dehydrogenase"/>
    <property type="match status" value="2"/>
</dbReference>
<reference evidence="10" key="1">
    <citation type="submission" date="2016-05" db="EMBL/GenBank/DDBJ databases">
        <title>Comparative genomics of biotechnologically important yeasts.</title>
        <authorList>
            <consortium name="DOE Joint Genome Institute"/>
            <person name="Riley R."/>
            <person name="Haridas S."/>
            <person name="Wolfe K.H."/>
            <person name="Lopes M.R."/>
            <person name="Hittinger C.T."/>
            <person name="Goker M."/>
            <person name="Salamov A."/>
            <person name="Wisecaver J."/>
            <person name="Long T.M."/>
            <person name="Aerts A.L."/>
            <person name="Barry K."/>
            <person name="Choi C."/>
            <person name="Clum A."/>
            <person name="Coughlan A.Y."/>
            <person name="Deshpande S."/>
            <person name="Douglass A.P."/>
            <person name="Hanson S.J."/>
            <person name="Klenk H.-P."/>
            <person name="Labutti K."/>
            <person name="Lapidus A."/>
            <person name="Lindquist E."/>
            <person name="Lipzen A."/>
            <person name="Meier-Kolthoff J.P."/>
            <person name="Ohm R.A."/>
            <person name="Otillar R.P."/>
            <person name="Pangilinan J."/>
            <person name="Peng Y."/>
            <person name="Rokas A."/>
            <person name="Rosa C.A."/>
            <person name="Scheuner C."/>
            <person name="Sibirny A.A."/>
            <person name="Slot J.C."/>
            <person name="Stielow J.B."/>
            <person name="Sun H."/>
            <person name="Kurtzman C.P."/>
            <person name="Blackwell M."/>
            <person name="Grigoriev I.V."/>
            <person name="Jeffries T.W."/>
        </authorList>
    </citation>
    <scope>NUCLEOTIDE SEQUENCE [LARGE SCALE GENOMIC DNA]</scope>
    <source>
        <strain evidence="10">NRRL Y-12698</strain>
    </source>
</reference>
<dbReference type="GO" id="GO:0003755">
    <property type="term" value="F:peptidyl-prolyl cis-trans isomerase activity"/>
    <property type="evidence" value="ECO:0007669"/>
    <property type="project" value="UniProtKB-KW"/>
</dbReference>
<organism evidence="9 10">
    <name type="scientific">Babjeviella inositovora NRRL Y-12698</name>
    <dbReference type="NCBI Taxonomy" id="984486"/>
    <lineage>
        <taxon>Eukaryota</taxon>
        <taxon>Fungi</taxon>
        <taxon>Dikarya</taxon>
        <taxon>Ascomycota</taxon>
        <taxon>Saccharomycotina</taxon>
        <taxon>Pichiomycetes</taxon>
        <taxon>Serinales incertae sedis</taxon>
        <taxon>Babjeviella</taxon>
    </lineage>
</organism>
<dbReference type="InterPro" id="IPR029000">
    <property type="entry name" value="Cyclophilin-like_dom_sf"/>
</dbReference>
<dbReference type="Gene3D" id="2.40.100.10">
    <property type="entry name" value="Cyclophilin-like"/>
    <property type="match status" value="1"/>
</dbReference>
<feature type="domain" description="PPIase cyclophilin-type" evidence="8">
    <location>
        <begin position="459"/>
        <end position="615"/>
    </location>
</feature>
<dbReference type="Proteomes" id="UP000094336">
    <property type="component" value="Unassembled WGS sequence"/>
</dbReference>
<accession>A0A1E3QRT9</accession>
<dbReference type="PRINTS" id="PR00153">
    <property type="entry name" value="CSAPPISMRASE"/>
</dbReference>
<dbReference type="FunFam" id="2.40.100.10:FF:000003">
    <property type="entry name" value="Peptidylprolyl isomerase domain and WD repeat-containing 1"/>
    <property type="match status" value="1"/>
</dbReference>
<dbReference type="InterPro" id="IPR020892">
    <property type="entry name" value="Cyclophilin-type_PPIase_CS"/>
</dbReference>
<evidence type="ECO:0000256" key="3">
    <source>
        <dbReference type="ARBA" id="ARBA00022574"/>
    </source>
</evidence>
<feature type="compositionally biased region" description="Basic and acidic residues" evidence="7">
    <location>
        <begin position="1"/>
        <end position="17"/>
    </location>
</feature>
<evidence type="ECO:0000313" key="9">
    <source>
        <dbReference type="EMBL" id="ODQ79657.1"/>
    </source>
</evidence>
<evidence type="ECO:0000256" key="1">
    <source>
        <dbReference type="ARBA" id="ARBA00000971"/>
    </source>
</evidence>
<dbReference type="SMART" id="SM00320">
    <property type="entry name" value="WD40"/>
    <property type="match status" value="4"/>
</dbReference>
<dbReference type="GO" id="GO:0005634">
    <property type="term" value="C:nucleus"/>
    <property type="evidence" value="ECO:0007669"/>
    <property type="project" value="UniProtKB-ARBA"/>
</dbReference>
<comment type="catalytic activity">
    <reaction evidence="1">
        <text>[protein]-peptidylproline (omega=180) = [protein]-peptidylproline (omega=0)</text>
        <dbReference type="Rhea" id="RHEA:16237"/>
        <dbReference type="Rhea" id="RHEA-COMP:10747"/>
        <dbReference type="Rhea" id="RHEA-COMP:10748"/>
        <dbReference type="ChEBI" id="CHEBI:83833"/>
        <dbReference type="ChEBI" id="CHEBI:83834"/>
        <dbReference type="EC" id="5.2.1.8"/>
    </reaction>
</comment>
<gene>
    <name evidence="9" type="ORF">BABINDRAFT_50631</name>
</gene>
<dbReference type="InterPro" id="IPR001680">
    <property type="entry name" value="WD40_rpt"/>
</dbReference>
<evidence type="ECO:0000256" key="2">
    <source>
        <dbReference type="ARBA" id="ARBA00013194"/>
    </source>
</evidence>
<dbReference type="AlphaFoldDB" id="A0A1E3QRT9"/>
<dbReference type="PROSITE" id="PS50072">
    <property type="entry name" value="CSA_PPIASE_2"/>
    <property type="match status" value="1"/>
</dbReference>
<dbReference type="InterPro" id="IPR044666">
    <property type="entry name" value="Cyclophilin_A-like"/>
</dbReference>
<evidence type="ECO:0000256" key="7">
    <source>
        <dbReference type="SAM" id="MobiDB-lite"/>
    </source>
</evidence>
<dbReference type="EC" id="5.2.1.8" evidence="2"/>
<dbReference type="InterPro" id="IPR036322">
    <property type="entry name" value="WD40_repeat_dom_sf"/>
</dbReference>
<evidence type="ECO:0000256" key="6">
    <source>
        <dbReference type="ARBA" id="ARBA00023235"/>
    </source>
</evidence>
<name>A0A1E3QRT9_9ASCO</name>
<dbReference type="RefSeq" id="XP_018984985.1">
    <property type="nucleotide sequence ID" value="XM_019132154.1"/>
</dbReference>
<dbReference type="PANTHER" id="PTHR45625:SF4">
    <property type="entry name" value="PEPTIDYLPROLYL ISOMERASE DOMAIN AND WD REPEAT-CONTAINING PROTEIN 1"/>
    <property type="match status" value="1"/>
</dbReference>
<dbReference type="GeneID" id="30150007"/>
<keyword evidence="10" id="KW-1185">Reference proteome</keyword>
<dbReference type="InterPro" id="IPR015943">
    <property type="entry name" value="WD40/YVTN_repeat-like_dom_sf"/>
</dbReference>
<dbReference type="GO" id="GO:0006457">
    <property type="term" value="P:protein folding"/>
    <property type="evidence" value="ECO:0007669"/>
    <property type="project" value="InterPro"/>
</dbReference>